<protein>
    <submittedName>
        <fullName evidence="1">Uncharacterized protein</fullName>
    </submittedName>
</protein>
<keyword evidence="2" id="KW-1185">Reference proteome</keyword>
<dbReference type="EMBL" id="CM056743">
    <property type="protein sequence ID" value="KAJ8672714.1"/>
    <property type="molecule type" value="Genomic_DNA"/>
</dbReference>
<dbReference type="Proteomes" id="UP001239111">
    <property type="component" value="Chromosome 3"/>
</dbReference>
<accession>A0ACC2NN81</accession>
<sequence>MGQPKTIIKHANYRILRRPRCYCCCVGARETEHGTVLLLLLAPGVWVPGAAGHQHPRLGLIEARGDTVPDSWHRASREHRHKNTRPLTPRERQRWRDWSDRRGAAHRRSQLLVPGLRVHWFRSLVDPELEYDTTGSIPALVAHCTARRSNSTAEGLVVWYPRARAAAVADLEDGTGARSLPALTGGSGLLLVNTVADSATRRRRGLASYREAR</sequence>
<evidence type="ECO:0000313" key="1">
    <source>
        <dbReference type="EMBL" id="KAJ8672714.1"/>
    </source>
</evidence>
<organism evidence="1 2">
    <name type="scientific">Eretmocerus hayati</name>
    <dbReference type="NCBI Taxonomy" id="131215"/>
    <lineage>
        <taxon>Eukaryota</taxon>
        <taxon>Metazoa</taxon>
        <taxon>Ecdysozoa</taxon>
        <taxon>Arthropoda</taxon>
        <taxon>Hexapoda</taxon>
        <taxon>Insecta</taxon>
        <taxon>Pterygota</taxon>
        <taxon>Neoptera</taxon>
        <taxon>Endopterygota</taxon>
        <taxon>Hymenoptera</taxon>
        <taxon>Apocrita</taxon>
        <taxon>Proctotrupomorpha</taxon>
        <taxon>Chalcidoidea</taxon>
        <taxon>Aphelinidae</taxon>
        <taxon>Aphelininae</taxon>
        <taxon>Eretmocerus</taxon>
    </lineage>
</organism>
<proteinExistence type="predicted"/>
<name>A0ACC2NN81_9HYME</name>
<comment type="caution">
    <text evidence="1">The sequence shown here is derived from an EMBL/GenBank/DDBJ whole genome shotgun (WGS) entry which is preliminary data.</text>
</comment>
<reference evidence="1" key="1">
    <citation type="submission" date="2023-04" db="EMBL/GenBank/DDBJ databases">
        <title>A chromosome-level genome assembly of the parasitoid wasp Eretmocerus hayati.</title>
        <authorList>
            <person name="Zhong Y."/>
            <person name="Liu S."/>
            <person name="Liu Y."/>
        </authorList>
    </citation>
    <scope>NUCLEOTIDE SEQUENCE</scope>
    <source>
        <strain evidence="1">ZJU_SS_LIU_2023</strain>
    </source>
</reference>
<gene>
    <name evidence="1" type="ORF">QAD02_003974</name>
</gene>
<evidence type="ECO:0000313" key="2">
    <source>
        <dbReference type="Proteomes" id="UP001239111"/>
    </source>
</evidence>